<organism evidence="2 3">
    <name type="scientific">OM182 bacterium</name>
    <dbReference type="NCBI Taxonomy" id="2510334"/>
    <lineage>
        <taxon>Bacteria</taxon>
        <taxon>Pseudomonadati</taxon>
        <taxon>Pseudomonadota</taxon>
        <taxon>Gammaproteobacteria</taxon>
        <taxon>OMG group</taxon>
        <taxon>OM182 clade</taxon>
    </lineage>
</organism>
<reference evidence="2 3" key="1">
    <citation type="submission" date="2019-02" db="EMBL/GenBank/DDBJ databases">
        <title>Prokaryotic population dynamics and viral predation in marine succession experiment using metagenomics: the confinement effect.</title>
        <authorList>
            <person name="Haro-Moreno J.M."/>
            <person name="Rodriguez-Valera F."/>
            <person name="Lopez-Perez M."/>
        </authorList>
    </citation>
    <scope>NUCLEOTIDE SEQUENCE [LARGE SCALE GENOMIC DNA]</scope>
    <source>
        <strain evidence="2">MED-G158</strain>
    </source>
</reference>
<evidence type="ECO:0000313" key="3">
    <source>
        <dbReference type="Proteomes" id="UP000320404"/>
    </source>
</evidence>
<gene>
    <name evidence="2" type="ORF">EVA69_04750</name>
</gene>
<protein>
    <submittedName>
        <fullName evidence="2">Uncharacterized protein</fullName>
    </submittedName>
</protein>
<dbReference type="AlphaFoldDB" id="A0A520RXY8"/>
<sequence length="437" mass="48124">MLGLLPALASAADERLYTEAYRNVPMPAGFRVEATPDGPVFANTNGMTLYKWPQHKLRNGYSGESPSNPACYDDVLTVTAGLMSPYPPGIKLPELDKRKGCTDLWHPVFAAADAEEVGEWTIVERRDGALQWAYEEQPLYTSIKDSQPGDAVGGTRRSFGGDSPAKRVPVGPPSLHPPGFSIRSTFNGRMLATDRSASVYSFDGDTATSTACEGACLTNWEPVVAPSLAREQGEWSLFERSPGVRQWVFRGKPLYTYALDAGTWSQTGTDIPGWNNVYTQLAEPYPASFKSQPTMVGNALATAEGKSIYVYNCGEDSQDQLGCDHPDDTQVYRLAMCGAGDPERCQEHWPYVIAGADEESTGRIWRIVWIDPMTGRFAEPNQEGALRVWAYRDRPVYTFGGDTRPGDLHGGGTGEWRGQRNGLKVIMLRDDFFRGHL</sequence>
<proteinExistence type="predicted"/>
<dbReference type="EMBL" id="SHAH01000069">
    <property type="protein sequence ID" value="RZO75116.1"/>
    <property type="molecule type" value="Genomic_DNA"/>
</dbReference>
<dbReference type="GO" id="GO:0043448">
    <property type="term" value="P:alkane catabolic process"/>
    <property type="evidence" value="ECO:0007669"/>
    <property type="project" value="TreeGrafter"/>
</dbReference>
<dbReference type="PANTHER" id="PTHR39335:SF1">
    <property type="entry name" value="BLL4220 PROTEIN"/>
    <property type="match status" value="1"/>
</dbReference>
<dbReference type="PANTHER" id="PTHR39335">
    <property type="entry name" value="BLL4220 PROTEIN"/>
    <property type="match status" value="1"/>
</dbReference>
<evidence type="ECO:0000256" key="1">
    <source>
        <dbReference type="SAM" id="MobiDB-lite"/>
    </source>
</evidence>
<comment type="caution">
    <text evidence="2">The sequence shown here is derived from an EMBL/GenBank/DDBJ whole genome shotgun (WGS) entry which is preliminary data.</text>
</comment>
<evidence type="ECO:0000313" key="2">
    <source>
        <dbReference type="EMBL" id="RZO75116.1"/>
    </source>
</evidence>
<name>A0A520RXY8_9GAMM</name>
<accession>A0A520RXY8</accession>
<feature type="region of interest" description="Disordered" evidence="1">
    <location>
        <begin position="143"/>
        <end position="174"/>
    </location>
</feature>
<dbReference type="InterPro" id="IPR005297">
    <property type="entry name" value="Lipoprotein_repeat"/>
</dbReference>
<dbReference type="Proteomes" id="UP000320404">
    <property type="component" value="Unassembled WGS sequence"/>
</dbReference>
<dbReference type="Pfam" id="PF03640">
    <property type="entry name" value="Lipoprotein_15"/>
    <property type="match status" value="2"/>
</dbReference>